<dbReference type="RefSeq" id="WP_220210079.1">
    <property type="nucleotide sequence ID" value="NZ_BNJK01000002.1"/>
</dbReference>
<dbReference type="Proteomes" id="UP000597444">
    <property type="component" value="Unassembled WGS sequence"/>
</dbReference>
<accession>A0A8J3N9K8</accession>
<dbReference type="SUPFAM" id="SSF141734">
    <property type="entry name" value="HisI-like"/>
    <property type="match status" value="1"/>
</dbReference>
<evidence type="ECO:0000256" key="5">
    <source>
        <dbReference type="ARBA" id="ARBA00022801"/>
    </source>
</evidence>
<evidence type="ECO:0000259" key="7">
    <source>
        <dbReference type="Pfam" id="PF01502"/>
    </source>
</evidence>
<dbReference type="GO" id="GO:0004635">
    <property type="term" value="F:phosphoribosyl-AMP cyclohydrolase activity"/>
    <property type="evidence" value="ECO:0007669"/>
    <property type="project" value="UniProtKB-EC"/>
</dbReference>
<feature type="domain" description="Phosphoribosyl-AMP cyclohydrolase" evidence="7">
    <location>
        <begin position="32"/>
        <end position="105"/>
    </location>
</feature>
<evidence type="ECO:0000256" key="4">
    <source>
        <dbReference type="ARBA" id="ARBA00022605"/>
    </source>
</evidence>
<dbReference type="PANTHER" id="PTHR42945:SF1">
    <property type="entry name" value="HISTIDINE BIOSYNTHESIS BIFUNCTIONAL PROTEIN HIS7"/>
    <property type="match status" value="1"/>
</dbReference>
<protein>
    <recommendedName>
        <fullName evidence="3">phosphoribosyl-AMP cyclohydrolase</fullName>
        <ecNumber evidence="3">3.5.4.19</ecNumber>
    </recommendedName>
</protein>
<dbReference type="GO" id="GO:0000105">
    <property type="term" value="P:L-histidine biosynthetic process"/>
    <property type="evidence" value="ECO:0007669"/>
    <property type="project" value="UniProtKB-UniPathway"/>
</dbReference>
<dbReference type="Gene3D" id="3.10.20.810">
    <property type="entry name" value="Phosphoribosyl-AMP cyclohydrolase"/>
    <property type="match status" value="1"/>
</dbReference>
<evidence type="ECO:0000256" key="1">
    <source>
        <dbReference type="ARBA" id="ARBA00000024"/>
    </source>
</evidence>
<evidence type="ECO:0000256" key="6">
    <source>
        <dbReference type="ARBA" id="ARBA00023102"/>
    </source>
</evidence>
<dbReference type="PANTHER" id="PTHR42945">
    <property type="entry name" value="HISTIDINE BIOSYNTHESIS BIFUNCTIONAL PROTEIN"/>
    <property type="match status" value="1"/>
</dbReference>
<gene>
    <name evidence="8" type="primary">hisI</name>
    <name evidence="8" type="ORF">KSF_094850</name>
</gene>
<keyword evidence="9" id="KW-1185">Reference proteome</keyword>
<evidence type="ECO:0000256" key="3">
    <source>
        <dbReference type="ARBA" id="ARBA00012721"/>
    </source>
</evidence>
<name>A0A8J3N9K8_9CHLR</name>
<dbReference type="UniPathway" id="UPA00031">
    <property type="reaction ID" value="UER00008"/>
</dbReference>
<dbReference type="AlphaFoldDB" id="A0A8J3N9K8"/>
<keyword evidence="4" id="KW-0028">Amino-acid biosynthesis</keyword>
<dbReference type="InterPro" id="IPR038019">
    <property type="entry name" value="PRib_AMP_CycHydrolase_sf"/>
</dbReference>
<keyword evidence="6" id="KW-0368">Histidine biosynthesis</keyword>
<reference evidence="8" key="1">
    <citation type="submission" date="2020-10" db="EMBL/GenBank/DDBJ databases">
        <title>Taxonomic study of unclassified bacteria belonging to the class Ktedonobacteria.</title>
        <authorList>
            <person name="Yabe S."/>
            <person name="Wang C.M."/>
            <person name="Zheng Y."/>
            <person name="Sakai Y."/>
            <person name="Cavaletti L."/>
            <person name="Monciardini P."/>
            <person name="Donadio S."/>
        </authorList>
    </citation>
    <scope>NUCLEOTIDE SEQUENCE</scope>
    <source>
        <strain evidence="8">ID150040</strain>
    </source>
</reference>
<comment type="pathway">
    <text evidence="2">Amino-acid biosynthesis; L-histidine biosynthesis; L-histidine from 5-phospho-alpha-D-ribose 1-diphosphate: step 3/9.</text>
</comment>
<keyword evidence="5" id="KW-0378">Hydrolase</keyword>
<comment type="caution">
    <text evidence="8">The sequence shown here is derived from an EMBL/GenBank/DDBJ whole genome shotgun (WGS) entry which is preliminary data.</text>
</comment>
<dbReference type="EMBL" id="BNJK01000002">
    <property type="protein sequence ID" value="GHO99437.1"/>
    <property type="molecule type" value="Genomic_DNA"/>
</dbReference>
<evidence type="ECO:0000256" key="2">
    <source>
        <dbReference type="ARBA" id="ARBA00005169"/>
    </source>
</evidence>
<organism evidence="8 9">
    <name type="scientific">Reticulibacter mediterranei</name>
    <dbReference type="NCBI Taxonomy" id="2778369"/>
    <lineage>
        <taxon>Bacteria</taxon>
        <taxon>Bacillati</taxon>
        <taxon>Chloroflexota</taxon>
        <taxon>Ktedonobacteria</taxon>
        <taxon>Ktedonobacterales</taxon>
        <taxon>Reticulibacteraceae</taxon>
        <taxon>Reticulibacter</taxon>
    </lineage>
</organism>
<dbReference type="EC" id="3.5.4.19" evidence="3"/>
<sequence length="122" mass="14299">MTTLPELAFYQGLNQDLIPVAIQHWKSLEVLMLGTMSKESLILTLENNIVYLFALSRQEIWLKGEKSGVHLKVKEIRVNCNNSNLLILVDYESNICHTGSRSCFYRRLVKRDEQWVWDEIEE</sequence>
<comment type="catalytic activity">
    <reaction evidence="1">
        <text>1-(5-phospho-beta-D-ribosyl)-5'-AMP + H2O = 1-(5-phospho-beta-D-ribosyl)-5-[(5-phospho-beta-D-ribosylamino)methylideneamino]imidazole-4-carboxamide</text>
        <dbReference type="Rhea" id="RHEA:20049"/>
        <dbReference type="ChEBI" id="CHEBI:15377"/>
        <dbReference type="ChEBI" id="CHEBI:58435"/>
        <dbReference type="ChEBI" id="CHEBI:59457"/>
        <dbReference type="EC" id="3.5.4.19"/>
    </reaction>
</comment>
<evidence type="ECO:0000313" key="8">
    <source>
        <dbReference type="EMBL" id="GHO99437.1"/>
    </source>
</evidence>
<proteinExistence type="predicted"/>
<evidence type="ECO:0000313" key="9">
    <source>
        <dbReference type="Proteomes" id="UP000597444"/>
    </source>
</evidence>
<dbReference type="InterPro" id="IPR002496">
    <property type="entry name" value="PRib_AMP_CycHydrolase_dom"/>
</dbReference>
<dbReference type="Pfam" id="PF01502">
    <property type="entry name" value="PRA-CH"/>
    <property type="match status" value="1"/>
</dbReference>